<proteinExistence type="predicted"/>
<reference evidence="1 2" key="1">
    <citation type="submission" date="2015-01" db="EMBL/GenBank/DDBJ databases">
        <authorList>
            <person name="Pelicic Vladimir"/>
        </authorList>
    </citation>
    <scope>NUCLEOTIDE SEQUENCE [LARGE SCALE GENOMIC DNA]</scope>
    <source>
        <strain evidence="1 2">2908</strain>
    </source>
</reference>
<accession>A0A0B7GT73</accession>
<sequence length="57" mass="6280">MSHRAVDAVLSLGTKAVYLEVTLSKARLLVEAELRDMVAEERSDMSAMCLNERSLLG</sequence>
<dbReference type="Proteomes" id="UP000183504">
    <property type="component" value="Unassembled WGS sequence"/>
</dbReference>
<organism evidence="1 2">
    <name type="scientific">Streptococcus sanguinis</name>
    <dbReference type="NCBI Taxonomy" id="1305"/>
    <lineage>
        <taxon>Bacteria</taxon>
        <taxon>Bacillati</taxon>
        <taxon>Bacillota</taxon>
        <taxon>Bacilli</taxon>
        <taxon>Lactobacillales</taxon>
        <taxon>Streptococcaceae</taxon>
        <taxon>Streptococcus</taxon>
    </lineage>
</organism>
<protein>
    <submittedName>
        <fullName evidence="1">Uncharacterized protein</fullName>
    </submittedName>
</protein>
<name>A0A0B7GT73_STRSA</name>
<evidence type="ECO:0000313" key="1">
    <source>
        <dbReference type="EMBL" id="CEL91423.1"/>
    </source>
</evidence>
<gene>
    <name evidence="1" type="ORF">SSV_2151</name>
</gene>
<evidence type="ECO:0000313" key="2">
    <source>
        <dbReference type="Proteomes" id="UP000183504"/>
    </source>
</evidence>
<dbReference type="EMBL" id="CDMW01000001">
    <property type="protein sequence ID" value="CEL91423.1"/>
    <property type="molecule type" value="Genomic_DNA"/>
</dbReference>
<dbReference type="AlphaFoldDB" id="A0A0B7GT73"/>